<organism evidence="2 3">
    <name type="scientific">Fulvivirga kasyanovii</name>
    <dbReference type="NCBI Taxonomy" id="396812"/>
    <lineage>
        <taxon>Bacteria</taxon>
        <taxon>Pseudomonadati</taxon>
        <taxon>Bacteroidota</taxon>
        <taxon>Cytophagia</taxon>
        <taxon>Cytophagales</taxon>
        <taxon>Fulvivirgaceae</taxon>
        <taxon>Fulvivirga</taxon>
    </lineage>
</organism>
<dbReference type="Pfam" id="PF01323">
    <property type="entry name" value="DSBA"/>
    <property type="match status" value="1"/>
</dbReference>
<dbReference type="EMBL" id="SMLW01000673">
    <property type="protein sequence ID" value="MTI28812.1"/>
    <property type="molecule type" value="Genomic_DNA"/>
</dbReference>
<dbReference type="Proteomes" id="UP000798808">
    <property type="component" value="Unassembled WGS sequence"/>
</dbReference>
<proteinExistence type="predicted"/>
<sequence>FCYIGKRNFETALAQFPHKDKIEILWRSFQIMPHAKHKPGMDNNQALAEHLGTTPAQAKMMNEHVTAMAKGAGLTYNMDKLVWANTLDAHRLIQYASSIGLADQMEERLFQAHFTNGENIEDQATLLKIALQVGLEEGPVRKVLESDQYTAEVGKDISAAQNLGVRGVPSFIINRKASFSGAMPVTDFTHMLSSAFANWQKEYSADENPAGVVCSPKGECQ</sequence>
<dbReference type="CDD" id="cd03024">
    <property type="entry name" value="DsbA_FrnE"/>
    <property type="match status" value="1"/>
</dbReference>
<protein>
    <submittedName>
        <fullName evidence="2">DsbA family oxidoreductase</fullName>
    </submittedName>
</protein>
<dbReference type="Gene3D" id="3.40.30.10">
    <property type="entry name" value="Glutaredoxin"/>
    <property type="match status" value="1"/>
</dbReference>
<feature type="domain" description="DSBA-like thioredoxin" evidence="1">
    <location>
        <begin position="1"/>
        <end position="190"/>
    </location>
</feature>
<dbReference type="InterPro" id="IPR001853">
    <property type="entry name" value="DSBA-like_thioredoxin_dom"/>
</dbReference>
<accession>A0ABW9RYL6</accession>
<reference evidence="2 3" key="1">
    <citation type="submission" date="2019-02" db="EMBL/GenBank/DDBJ databases">
        <authorList>
            <person name="Goldberg S.R."/>
            <person name="Haltli B.A."/>
            <person name="Correa H."/>
            <person name="Russell K.G."/>
        </authorList>
    </citation>
    <scope>NUCLEOTIDE SEQUENCE [LARGE SCALE GENOMIC DNA]</scope>
    <source>
        <strain evidence="2 3">JCM 16186</strain>
    </source>
</reference>
<evidence type="ECO:0000313" key="3">
    <source>
        <dbReference type="Proteomes" id="UP000798808"/>
    </source>
</evidence>
<comment type="caution">
    <text evidence="2">The sequence shown here is derived from an EMBL/GenBank/DDBJ whole genome shotgun (WGS) entry which is preliminary data.</text>
</comment>
<evidence type="ECO:0000259" key="1">
    <source>
        <dbReference type="Pfam" id="PF01323"/>
    </source>
</evidence>
<feature type="non-terminal residue" evidence="2">
    <location>
        <position position="1"/>
    </location>
</feature>
<dbReference type="RefSeq" id="WP_155176764.1">
    <property type="nucleotide sequence ID" value="NZ_SMLW01000673.1"/>
</dbReference>
<dbReference type="PANTHER" id="PTHR13887:SF41">
    <property type="entry name" value="THIOREDOXIN SUPERFAMILY PROTEIN"/>
    <property type="match status" value="1"/>
</dbReference>
<evidence type="ECO:0000313" key="2">
    <source>
        <dbReference type="EMBL" id="MTI28812.1"/>
    </source>
</evidence>
<dbReference type="PANTHER" id="PTHR13887">
    <property type="entry name" value="GLUTATHIONE S-TRANSFERASE KAPPA"/>
    <property type="match status" value="1"/>
</dbReference>
<name>A0ABW9RYL6_9BACT</name>
<keyword evidence="3" id="KW-1185">Reference proteome</keyword>
<dbReference type="SUPFAM" id="SSF52833">
    <property type="entry name" value="Thioredoxin-like"/>
    <property type="match status" value="1"/>
</dbReference>
<dbReference type="InterPro" id="IPR036249">
    <property type="entry name" value="Thioredoxin-like_sf"/>
</dbReference>
<gene>
    <name evidence="2" type="ORF">E1163_27885</name>
</gene>